<evidence type="ECO:0000313" key="1">
    <source>
        <dbReference type="EMBL" id="MFD1141859.1"/>
    </source>
</evidence>
<dbReference type="EMBL" id="JBHTLP010000008">
    <property type="protein sequence ID" value="MFD1141859.1"/>
    <property type="molecule type" value="Genomic_DNA"/>
</dbReference>
<keyword evidence="2" id="KW-1185">Reference proteome</keyword>
<evidence type="ECO:0000313" key="2">
    <source>
        <dbReference type="Proteomes" id="UP001597116"/>
    </source>
</evidence>
<accession>A0ABW3Q7F1</accession>
<comment type="caution">
    <text evidence="1">The sequence shown here is derived from an EMBL/GenBank/DDBJ whole genome shotgun (WGS) entry which is preliminary data.</text>
</comment>
<proteinExistence type="predicted"/>
<organism evidence="1 2">
    <name type="scientific">Larkinella insperata</name>
    <dbReference type="NCBI Taxonomy" id="332158"/>
    <lineage>
        <taxon>Bacteria</taxon>
        <taxon>Pseudomonadati</taxon>
        <taxon>Bacteroidota</taxon>
        <taxon>Cytophagia</taxon>
        <taxon>Cytophagales</taxon>
        <taxon>Spirosomataceae</taxon>
        <taxon>Larkinella</taxon>
    </lineage>
</organism>
<dbReference type="Proteomes" id="UP001597116">
    <property type="component" value="Unassembled WGS sequence"/>
</dbReference>
<dbReference type="RefSeq" id="WP_265992357.1">
    <property type="nucleotide sequence ID" value="NZ_CP110973.1"/>
</dbReference>
<name>A0ABW3Q7F1_9BACT</name>
<protein>
    <submittedName>
        <fullName evidence="1">Uncharacterized protein</fullName>
    </submittedName>
</protein>
<sequence>MNADLPQFNYRNEIHFRNNFRDIVDYFNEHQSISAWQFFASIENSYQNQVAQNFGEINPLGNGSLMVSIQFDQRKETGERRLDLVLSEFVHATPNKEFTGQPILVIVLENVDQFITDFQPYNNQYSELGPYNILFAAEQNALSEIRAGQFYPQFIINAQHSSIAPKRSFVFTSVGIDTSDDRFIKYRFRYS</sequence>
<reference evidence="2" key="1">
    <citation type="journal article" date="2019" name="Int. J. Syst. Evol. Microbiol.">
        <title>The Global Catalogue of Microorganisms (GCM) 10K type strain sequencing project: providing services to taxonomists for standard genome sequencing and annotation.</title>
        <authorList>
            <consortium name="The Broad Institute Genomics Platform"/>
            <consortium name="The Broad Institute Genome Sequencing Center for Infectious Disease"/>
            <person name="Wu L."/>
            <person name="Ma J."/>
        </authorList>
    </citation>
    <scope>NUCLEOTIDE SEQUENCE [LARGE SCALE GENOMIC DNA]</scope>
    <source>
        <strain evidence="2">CCUG 55608</strain>
    </source>
</reference>
<gene>
    <name evidence="1" type="ORF">ACFQ4C_12100</name>
</gene>